<dbReference type="PANTHER" id="PTHR12839">
    <property type="entry name" value="NONSENSE-MEDIATED MRNA DECAY PROTEIN 2 UP-FRAMESHIFT SUPPRESSOR 2"/>
    <property type="match status" value="1"/>
</dbReference>
<dbReference type="Gene3D" id="1.25.40.180">
    <property type="match status" value="3"/>
</dbReference>
<dbReference type="GO" id="GO:0035145">
    <property type="term" value="C:exon-exon junction complex"/>
    <property type="evidence" value="ECO:0007669"/>
    <property type="project" value="TreeGrafter"/>
</dbReference>
<feature type="domain" description="MIF4G" evidence="1">
    <location>
        <begin position="388"/>
        <end position="581"/>
    </location>
</feature>
<organism evidence="2 3">
    <name type="scientific">Malassezia vespertilionis</name>
    <dbReference type="NCBI Taxonomy" id="2020962"/>
    <lineage>
        <taxon>Eukaryota</taxon>
        <taxon>Fungi</taxon>
        <taxon>Dikarya</taxon>
        <taxon>Basidiomycota</taxon>
        <taxon>Ustilaginomycotina</taxon>
        <taxon>Malasseziomycetes</taxon>
        <taxon>Malasseziales</taxon>
        <taxon>Malasseziaceae</taxon>
        <taxon>Malassezia</taxon>
    </lineage>
</organism>
<gene>
    <name evidence="2" type="ORF">MVES_001451</name>
</gene>
<reference evidence="2 3" key="1">
    <citation type="submission" date="2017-10" db="EMBL/GenBank/DDBJ databases">
        <title>A novel species of cold-tolerant Malassezia isolated from bats.</title>
        <authorList>
            <person name="Lorch J.M."/>
            <person name="Palmer J.M."/>
            <person name="Vanderwolf K.J."/>
            <person name="Schmidt K.Z."/>
            <person name="Verant M.L."/>
            <person name="Weller T.J."/>
            <person name="Blehert D.S."/>
        </authorList>
    </citation>
    <scope>NUCLEOTIDE SEQUENCE [LARGE SCALE GENOMIC DNA]</scope>
    <source>
        <strain evidence="2 3">NWHC:44797-103</strain>
    </source>
</reference>
<dbReference type="SUPFAM" id="SSF48371">
    <property type="entry name" value="ARM repeat"/>
    <property type="match status" value="2"/>
</dbReference>
<dbReference type="InterPro" id="IPR003890">
    <property type="entry name" value="MIF4G-like_typ-3"/>
</dbReference>
<dbReference type="GO" id="GO:0003723">
    <property type="term" value="F:RNA binding"/>
    <property type="evidence" value="ECO:0007669"/>
    <property type="project" value="InterPro"/>
</dbReference>
<evidence type="ECO:0000259" key="1">
    <source>
        <dbReference type="SMART" id="SM00543"/>
    </source>
</evidence>
<dbReference type="Proteomes" id="UP000232875">
    <property type="component" value="Unassembled WGS sequence"/>
</dbReference>
<dbReference type="EMBL" id="KZ454989">
    <property type="protein sequence ID" value="PKI84303.1"/>
    <property type="molecule type" value="Genomic_DNA"/>
</dbReference>
<evidence type="ECO:0000313" key="2">
    <source>
        <dbReference type="EMBL" id="PKI84303.1"/>
    </source>
</evidence>
<dbReference type="PANTHER" id="PTHR12839:SF7">
    <property type="entry name" value="REGULATOR OF NONSENSE TRANSCRIPTS 2"/>
    <property type="match status" value="1"/>
</dbReference>
<evidence type="ECO:0000313" key="3">
    <source>
        <dbReference type="Proteomes" id="UP000232875"/>
    </source>
</evidence>
<proteinExistence type="predicted"/>
<sequence length="892" mass="102372">MSADAEDSLRQAFVECLARERKREAWRESWLVRNIAVQRAETRQHVETPSLKRSTMLMRRMRQGNLCDTADWILGEIQCVGLHKYIDELVPAIMDMLCKCTLFKERMAAIEILGELYGLYGDDLRVPLTVQVQNYIVPVVPDAAKQKSSEQCKKGDEARIVMQRSLIRVVAEMAFTGLIGVTDAADCQESLTQSTAWLYQQLAAFMYNDPAFVYLPIIMYALRSYASILVKYAPLHDAGESVECWEEDTLVPGAQKVRFRLLFESYFARLVAHLQSLQQTLQACAQRIRNAIPRYGAVTVFEERENALQCDLHEYDALCEELRTFAQMIQVRCPTLKQISLEADTAGEHAQMLARIDADIEAGKSAWDNETERAFYTELLSVRVAECDDGVDLLFKKLLSVQNVMMLDHLARQFALHNTDNVRAKLCKHIMDVPCDRQNLYPFYARLTATLQCCMPSVLVQVLEALARDFRHLLSNGQGEHKVSARRKLMLFYAELTQFHLVPIATIFQLLSNLLDQFKSHSIEMLAMFLGRCGRFLLLNRALSARMLGYLEQMQRKRNALHLDMHDDAMLQNAYYDCLPQEKTQEKQVPLSEEMQLLHFLFAHKMRPANVSAVVEVLRRVDFAREEHHKYLLQRFTRPWEYNTEVYAVLAQVLRFLAGNKAFANKVVDNVIEQIQQCVETNAYAENQRKYALVRYFGQLYRSSIVADSTMLDMLWYLCVETQGDGPLEYMRIRLVNALLVVLRPVTIPHKAFDDVMLVYFAYLGQKKQPIPAEVAQDLALSVGTIFKGMGRDEHMYKNAALRARTMLNTHHSETLRGRAERYFATRDSRAKDPPKELQNQAVMHMTPHAQRDAPSQQTDTLARATKPVALLSRNGRSIQVHVPSHAYISRT</sequence>
<dbReference type="GO" id="GO:0005737">
    <property type="term" value="C:cytoplasm"/>
    <property type="evidence" value="ECO:0007669"/>
    <property type="project" value="TreeGrafter"/>
</dbReference>
<dbReference type="STRING" id="2020962.A0A2N1JCP1"/>
<dbReference type="OrthoDB" id="27832at2759"/>
<accession>A0A2N1JCP1</accession>
<name>A0A2N1JCP1_9BASI</name>
<dbReference type="Pfam" id="PF02854">
    <property type="entry name" value="MIF4G"/>
    <property type="match status" value="1"/>
</dbReference>
<dbReference type="SMART" id="SM00543">
    <property type="entry name" value="MIF4G"/>
    <property type="match status" value="1"/>
</dbReference>
<dbReference type="InterPro" id="IPR016024">
    <property type="entry name" value="ARM-type_fold"/>
</dbReference>
<protein>
    <recommendedName>
        <fullName evidence="1">MIF4G domain-containing protein</fullName>
    </recommendedName>
</protein>
<keyword evidence="3" id="KW-1185">Reference proteome</keyword>
<dbReference type="InterPro" id="IPR039762">
    <property type="entry name" value="Nmd2/UPF2"/>
</dbReference>
<dbReference type="GO" id="GO:0000184">
    <property type="term" value="P:nuclear-transcribed mRNA catabolic process, nonsense-mediated decay"/>
    <property type="evidence" value="ECO:0007669"/>
    <property type="project" value="InterPro"/>
</dbReference>
<dbReference type="AlphaFoldDB" id="A0A2N1JCP1"/>